<organism evidence="2">
    <name type="scientific">Brachypodium distachyon</name>
    <name type="common">Purple false brome</name>
    <name type="synonym">Trachynia distachya</name>
    <dbReference type="NCBI Taxonomy" id="15368"/>
    <lineage>
        <taxon>Eukaryota</taxon>
        <taxon>Viridiplantae</taxon>
        <taxon>Streptophyta</taxon>
        <taxon>Embryophyta</taxon>
        <taxon>Tracheophyta</taxon>
        <taxon>Spermatophyta</taxon>
        <taxon>Magnoliopsida</taxon>
        <taxon>Liliopsida</taxon>
        <taxon>Poales</taxon>
        <taxon>Poaceae</taxon>
        <taxon>BOP clade</taxon>
        <taxon>Pooideae</taxon>
        <taxon>Stipodae</taxon>
        <taxon>Brachypodieae</taxon>
        <taxon>Brachypodium</taxon>
    </lineage>
</organism>
<feature type="region of interest" description="Disordered" evidence="1">
    <location>
        <begin position="1"/>
        <end position="32"/>
    </location>
</feature>
<evidence type="ECO:0000313" key="2">
    <source>
        <dbReference type="EMBL" id="PNT70454.1"/>
    </source>
</evidence>
<evidence type="ECO:0000313" key="4">
    <source>
        <dbReference type="Proteomes" id="UP000008810"/>
    </source>
</evidence>
<protein>
    <submittedName>
        <fullName evidence="2 3">Uncharacterized protein</fullName>
    </submittedName>
</protein>
<evidence type="ECO:0000313" key="3">
    <source>
        <dbReference type="EnsemblPlants" id="PNT70454"/>
    </source>
</evidence>
<feature type="compositionally biased region" description="Basic residues" evidence="1">
    <location>
        <begin position="1"/>
        <end position="19"/>
    </location>
</feature>
<dbReference type="InParanoid" id="A0A2K2D847"/>
<dbReference type="Proteomes" id="UP000008810">
    <property type="component" value="Chromosome 2"/>
</dbReference>
<proteinExistence type="predicted"/>
<keyword evidence="4" id="KW-1185">Reference proteome</keyword>
<reference evidence="3" key="3">
    <citation type="submission" date="2018-08" db="UniProtKB">
        <authorList>
            <consortium name="EnsemblPlants"/>
        </authorList>
    </citation>
    <scope>IDENTIFICATION</scope>
    <source>
        <strain evidence="3">cv. Bd21</strain>
    </source>
</reference>
<reference evidence="2" key="2">
    <citation type="submission" date="2017-06" db="EMBL/GenBank/DDBJ databases">
        <title>WGS assembly of Brachypodium distachyon.</title>
        <authorList>
            <consortium name="The International Brachypodium Initiative"/>
            <person name="Lucas S."/>
            <person name="Harmon-Smith M."/>
            <person name="Lail K."/>
            <person name="Tice H."/>
            <person name="Grimwood J."/>
            <person name="Bruce D."/>
            <person name="Barry K."/>
            <person name="Shu S."/>
            <person name="Lindquist E."/>
            <person name="Wang M."/>
            <person name="Pitluck S."/>
            <person name="Vogel J.P."/>
            <person name="Garvin D.F."/>
            <person name="Mockler T.C."/>
            <person name="Schmutz J."/>
            <person name="Rokhsar D."/>
            <person name="Bevan M.W."/>
        </authorList>
    </citation>
    <scope>NUCLEOTIDE SEQUENCE</scope>
    <source>
        <strain evidence="2">Bd21</strain>
    </source>
</reference>
<sequence>MRAGRCGRRGGAAARRRAAARSNSSSQFCRGGADGAEEEITVSVVSPVAANVQEEPAVLGPASISFLVVVVVLPNPTASIPKGRQVLLVHQSGSTAADLQALLVPSLDTGNVHDEP</sequence>
<dbReference type="AlphaFoldDB" id="A0A2K2D847"/>
<dbReference type="EnsemblPlants" id="PNT70454">
    <property type="protein sequence ID" value="PNT70454"/>
    <property type="gene ID" value="BRADI_2g12343v3"/>
</dbReference>
<name>A0A2K2D847_BRADI</name>
<evidence type="ECO:0000256" key="1">
    <source>
        <dbReference type="SAM" id="MobiDB-lite"/>
    </source>
</evidence>
<dbReference type="EMBL" id="CM000881">
    <property type="protein sequence ID" value="PNT70454.1"/>
    <property type="molecule type" value="Genomic_DNA"/>
</dbReference>
<gene>
    <name evidence="2" type="ORF">BRADI_2g12343v3</name>
</gene>
<dbReference type="Gramene" id="PNT70454">
    <property type="protein sequence ID" value="PNT70454"/>
    <property type="gene ID" value="BRADI_2g12343v3"/>
</dbReference>
<accession>A0A2K2D847</accession>
<reference evidence="2 3" key="1">
    <citation type="journal article" date="2010" name="Nature">
        <title>Genome sequencing and analysis of the model grass Brachypodium distachyon.</title>
        <authorList>
            <consortium name="International Brachypodium Initiative"/>
        </authorList>
    </citation>
    <scope>NUCLEOTIDE SEQUENCE [LARGE SCALE GENOMIC DNA]</scope>
    <source>
        <strain evidence="2 3">Bd21</strain>
    </source>
</reference>